<dbReference type="Proteomes" id="UP000000547">
    <property type="component" value="Chromosome"/>
</dbReference>
<organism evidence="2 3">
    <name type="scientific">Colwellia psychrerythraea (strain 34H / ATCC BAA-681)</name>
    <name type="common">Vibrio psychroerythus</name>
    <dbReference type="NCBI Taxonomy" id="167879"/>
    <lineage>
        <taxon>Bacteria</taxon>
        <taxon>Pseudomonadati</taxon>
        <taxon>Pseudomonadota</taxon>
        <taxon>Gammaproteobacteria</taxon>
        <taxon>Alteromonadales</taxon>
        <taxon>Colwelliaceae</taxon>
        <taxon>Colwellia</taxon>
    </lineage>
</organism>
<evidence type="ECO:0000313" key="2">
    <source>
        <dbReference type="EMBL" id="AAZ26000.1"/>
    </source>
</evidence>
<sequence length="153" mass="17771">MENKTLDHTLQGAPLWLTNFVLVYQKLSKENLQLLATIYHENVTFIDPLHTVEGFDDLYQYFENLYQNLSACDFVIEEVIWQDSQASLFWTMTYQHPKLNKGKMVTVVGTSHIKGEGDKVIYHRDFLDLGAMLYEQLPILGKLTKWIKTKAAN</sequence>
<dbReference type="InterPro" id="IPR032710">
    <property type="entry name" value="NTF2-like_dom_sf"/>
</dbReference>
<dbReference type="Pfam" id="PF12680">
    <property type="entry name" value="SnoaL_2"/>
    <property type="match status" value="1"/>
</dbReference>
<evidence type="ECO:0000313" key="3">
    <source>
        <dbReference type="Proteomes" id="UP000000547"/>
    </source>
</evidence>
<dbReference type="AlphaFoldDB" id="Q485Z1"/>
<gene>
    <name evidence="2" type="ordered locus">CPS_1381</name>
</gene>
<dbReference type="KEGG" id="cps:CPS_1381"/>
<dbReference type="HOGENOM" id="CLU_122429_0_0_6"/>
<reference evidence="2" key="1">
    <citation type="journal article" date="2005" name="Proc. Natl. Acad. Sci. U.S.A.">
        <title>The psychrophilic lifestyle as revealed by the genome sequence of Colwellia psychrerythraea 34H through genomic and proteomic analyses.</title>
        <authorList>
            <person name="Methe B.A."/>
            <person name="Nelson K.E."/>
            <person name="Deming J.W."/>
            <person name="Momen B."/>
            <person name="Melamud E."/>
            <person name="Zhang X."/>
            <person name="Moult J."/>
            <person name="Madupu R."/>
            <person name="Nelson W.C."/>
            <person name="Dodson R.J."/>
            <person name="Brinkac L.M."/>
            <person name="Daugherty S.C."/>
            <person name="Durkin A.S."/>
            <person name="DeBoy R.T."/>
            <person name="Kolonay J.F."/>
            <person name="Sullivan S.A."/>
            <person name="Zhou L."/>
            <person name="Davidsen T.M."/>
            <person name="Wu M."/>
            <person name="Huston A.L."/>
            <person name="Lewis M."/>
            <person name="Weaver B."/>
            <person name="Weidman J.F."/>
            <person name="Khouri H."/>
            <person name="Utterback T.R."/>
            <person name="Feldblyum T.V."/>
            <person name="Fraser C.M."/>
        </authorList>
    </citation>
    <scope>NUCLEOTIDE SEQUENCE [LARGE SCALE GENOMIC DNA]</scope>
    <source>
        <strain evidence="2">34H</strain>
    </source>
</reference>
<accession>Q485Z1</accession>
<dbReference type="DNASU" id="3520248"/>
<dbReference type="SUPFAM" id="SSF54427">
    <property type="entry name" value="NTF2-like"/>
    <property type="match status" value="1"/>
</dbReference>
<dbReference type="RefSeq" id="WP_011042218.1">
    <property type="nucleotide sequence ID" value="NC_003910.7"/>
</dbReference>
<dbReference type="InterPro" id="IPR037401">
    <property type="entry name" value="SnoaL-like"/>
</dbReference>
<name>Q485Z1_COLP3</name>
<feature type="domain" description="SnoaL-like" evidence="1">
    <location>
        <begin position="24"/>
        <end position="123"/>
    </location>
</feature>
<dbReference type="STRING" id="167879.CPS_1381"/>
<dbReference type="Gene3D" id="3.10.450.50">
    <property type="match status" value="1"/>
</dbReference>
<proteinExistence type="predicted"/>
<dbReference type="EMBL" id="CP000083">
    <property type="protein sequence ID" value="AAZ26000.1"/>
    <property type="molecule type" value="Genomic_DNA"/>
</dbReference>
<evidence type="ECO:0000259" key="1">
    <source>
        <dbReference type="Pfam" id="PF12680"/>
    </source>
</evidence>
<protein>
    <recommendedName>
        <fullName evidence="1">SnoaL-like domain-containing protein</fullName>
    </recommendedName>
</protein>